<keyword evidence="4" id="KW-1185">Reference proteome</keyword>
<dbReference type="GO" id="GO:0005886">
    <property type="term" value="C:plasma membrane"/>
    <property type="evidence" value="ECO:0007669"/>
    <property type="project" value="TreeGrafter"/>
</dbReference>
<dbReference type="PANTHER" id="PTHR30336:SF20">
    <property type="entry name" value="DUF218 DOMAIN-CONTAINING PROTEIN"/>
    <property type="match status" value="1"/>
</dbReference>
<name>A0A5C8KR81_9GAMM</name>
<proteinExistence type="predicted"/>
<evidence type="ECO:0000259" key="2">
    <source>
        <dbReference type="Pfam" id="PF02698"/>
    </source>
</evidence>
<dbReference type="Pfam" id="PF02698">
    <property type="entry name" value="DUF218"/>
    <property type="match status" value="1"/>
</dbReference>
<comment type="caution">
    <text evidence="3">The sequence shown here is derived from an EMBL/GenBank/DDBJ whole genome shotgun (WGS) entry which is preliminary data.</text>
</comment>
<dbReference type="OrthoDB" id="5611936at2"/>
<dbReference type="InterPro" id="IPR014729">
    <property type="entry name" value="Rossmann-like_a/b/a_fold"/>
</dbReference>
<evidence type="ECO:0000313" key="3">
    <source>
        <dbReference type="EMBL" id="TXK62271.1"/>
    </source>
</evidence>
<evidence type="ECO:0000313" key="4">
    <source>
        <dbReference type="Proteomes" id="UP000321248"/>
    </source>
</evidence>
<sequence length="261" mass="29052">MGCIAQEFSPSPVTSIAARRVGNKLPWPLHAARGIMRGMSGARDPDPLLKRDMLHSGVVSLLACVFSFGLVYLAYLGRVWWVARASRHDEAGGDYVLVFGKQLAPHGPDEEFSRRLQRALALARRQPQRPLVLLGGGRGETEAAVAHRHLRAAGLPEHVPVWLEDQSTDTLENLRNARALLGAGQPGPVLLLSNRYHLARCAQLARQLGFQHHLCAAEPAFRWSEQPPLTLLREAVYLCWIDIGSRYARLIGHQRMIQRVH</sequence>
<protein>
    <submittedName>
        <fullName evidence="3">YdcF family protein</fullName>
    </submittedName>
</protein>
<gene>
    <name evidence="3" type="ORF">FU658_08495</name>
</gene>
<accession>A0A5C8KR81</accession>
<keyword evidence="1" id="KW-0472">Membrane</keyword>
<dbReference type="AlphaFoldDB" id="A0A5C8KR81"/>
<feature type="domain" description="DUF218" evidence="2">
    <location>
        <begin position="94"/>
        <end position="215"/>
    </location>
</feature>
<reference evidence="3 4" key="1">
    <citation type="submission" date="2019-08" db="EMBL/GenBank/DDBJ databases">
        <authorList>
            <person name="Karlyshev A.V."/>
        </authorList>
    </citation>
    <scope>NUCLEOTIDE SEQUENCE [LARGE SCALE GENOMIC DNA]</scope>
    <source>
        <strain evidence="3 4">Alg18-2.2</strain>
    </source>
</reference>
<dbReference type="InterPro" id="IPR051599">
    <property type="entry name" value="Cell_Envelope_Assoc"/>
</dbReference>
<keyword evidence="1" id="KW-0812">Transmembrane</keyword>
<organism evidence="3 4">
    <name type="scientific">Alkalisalibacterium limincola</name>
    <dbReference type="NCBI Taxonomy" id="2699169"/>
    <lineage>
        <taxon>Bacteria</taxon>
        <taxon>Pseudomonadati</taxon>
        <taxon>Pseudomonadota</taxon>
        <taxon>Gammaproteobacteria</taxon>
        <taxon>Lysobacterales</taxon>
        <taxon>Lysobacteraceae</taxon>
        <taxon>Alkalisalibacterium</taxon>
    </lineage>
</organism>
<dbReference type="EMBL" id="VRTS01000005">
    <property type="protein sequence ID" value="TXK62271.1"/>
    <property type="molecule type" value="Genomic_DNA"/>
</dbReference>
<dbReference type="Gene3D" id="3.40.50.620">
    <property type="entry name" value="HUPs"/>
    <property type="match status" value="1"/>
</dbReference>
<feature type="transmembrane region" description="Helical" evidence="1">
    <location>
        <begin position="53"/>
        <end position="77"/>
    </location>
</feature>
<evidence type="ECO:0000256" key="1">
    <source>
        <dbReference type="SAM" id="Phobius"/>
    </source>
</evidence>
<keyword evidence="1" id="KW-1133">Transmembrane helix</keyword>
<dbReference type="Proteomes" id="UP000321248">
    <property type="component" value="Unassembled WGS sequence"/>
</dbReference>
<dbReference type="InterPro" id="IPR003848">
    <property type="entry name" value="DUF218"/>
</dbReference>
<dbReference type="PANTHER" id="PTHR30336">
    <property type="entry name" value="INNER MEMBRANE PROTEIN, PROBABLE PERMEASE"/>
    <property type="match status" value="1"/>
</dbReference>
<dbReference type="CDD" id="cd06259">
    <property type="entry name" value="YdcF-like"/>
    <property type="match status" value="1"/>
</dbReference>